<dbReference type="Pfam" id="PF14604">
    <property type="entry name" value="SH3_9"/>
    <property type="match status" value="2"/>
</dbReference>
<dbReference type="OrthoDB" id="5971719at2759"/>
<feature type="domain" description="SH3" evidence="13">
    <location>
        <begin position="376"/>
        <end position="436"/>
    </location>
</feature>
<feature type="compositionally biased region" description="Polar residues" evidence="12">
    <location>
        <begin position="1114"/>
        <end position="1127"/>
    </location>
</feature>
<evidence type="ECO:0000256" key="12">
    <source>
        <dbReference type="SAM" id="MobiDB-lite"/>
    </source>
</evidence>
<feature type="region of interest" description="Disordered" evidence="12">
    <location>
        <begin position="612"/>
        <end position="664"/>
    </location>
</feature>
<feature type="compositionally biased region" description="Gly residues" evidence="12">
    <location>
        <begin position="1017"/>
        <end position="1033"/>
    </location>
</feature>
<feature type="compositionally biased region" description="Basic and acidic residues" evidence="12">
    <location>
        <begin position="765"/>
        <end position="777"/>
    </location>
</feature>
<dbReference type="GO" id="GO:0043130">
    <property type="term" value="F:ubiquitin binding"/>
    <property type="evidence" value="ECO:0007669"/>
    <property type="project" value="InterPro"/>
</dbReference>
<feature type="compositionally biased region" description="Low complexity" evidence="12">
    <location>
        <begin position="350"/>
        <end position="367"/>
    </location>
</feature>
<dbReference type="Gene3D" id="2.30.30.40">
    <property type="entry name" value="SH3 Domains"/>
    <property type="match status" value="3"/>
</dbReference>
<dbReference type="InterPro" id="IPR050384">
    <property type="entry name" value="Endophilin_SH3RF"/>
</dbReference>
<feature type="compositionally biased region" description="Low complexity" evidence="12">
    <location>
        <begin position="861"/>
        <end position="870"/>
    </location>
</feature>
<accession>A0A316US92</accession>
<dbReference type="SMART" id="SM00326">
    <property type="entry name" value="SH3"/>
    <property type="match status" value="3"/>
</dbReference>
<evidence type="ECO:0000313" key="14">
    <source>
        <dbReference type="EMBL" id="PWN26743.1"/>
    </source>
</evidence>
<feature type="compositionally biased region" description="Low complexity" evidence="12">
    <location>
        <begin position="1005"/>
        <end position="1016"/>
    </location>
</feature>
<feature type="compositionally biased region" description="Polar residues" evidence="12">
    <location>
        <begin position="803"/>
        <end position="812"/>
    </location>
</feature>
<feature type="region of interest" description="Disordered" evidence="12">
    <location>
        <begin position="145"/>
        <end position="176"/>
    </location>
</feature>
<evidence type="ECO:0000256" key="11">
    <source>
        <dbReference type="PROSITE-ProRule" id="PRU00192"/>
    </source>
</evidence>
<dbReference type="PRINTS" id="PR00452">
    <property type="entry name" value="SH3DOMAIN"/>
</dbReference>
<feature type="compositionally biased region" description="Pro residues" evidence="12">
    <location>
        <begin position="871"/>
        <end position="905"/>
    </location>
</feature>
<name>A0A316US92_9BASI</name>
<evidence type="ECO:0000256" key="1">
    <source>
        <dbReference type="ARBA" id="ARBA00004125"/>
    </source>
</evidence>
<dbReference type="AlphaFoldDB" id="A0A316US92"/>
<dbReference type="Pfam" id="PF03983">
    <property type="entry name" value="SHD1"/>
    <property type="match status" value="1"/>
</dbReference>
<feature type="compositionally biased region" description="Acidic residues" evidence="12">
    <location>
        <begin position="288"/>
        <end position="303"/>
    </location>
</feature>
<dbReference type="GeneID" id="37028238"/>
<feature type="compositionally biased region" description="Low complexity" evidence="12">
    <location>
        <begin position="151"/>
        <end position="167"/>
    </location>
</feature>
<evidence type="ECO:0000256" key="2">
    <source>
        <dbReference type="ARBA" id="ARBA00004134"/>
    </source>
</evidence>
<feature type="compositionally biased region" description="Low complexity" evidence="12">
    <location>
        <begin position="1192"/>
        <end position="1202"/>
    </location>
</feature>
<evidence type="ECO:0000259" key="13">
    <source>
        <dbReference type="PROSITE" id="PS50002"/>
    </source>
</evidence>
<feature type="domain" description="SH3" evidence="13">
    <location>
        <begin position="2"/>
        <end position="70"/>
    </location>
</feature>
<dbReference type="Pfam" id="PF24081">
    <property type="entry name" value="PH_SLA1"/>
    <property type="match status" value="1"/>
</dbReference>
<evidence type="ECO:0000313" key="15">
    <source>
        <dbReference type="Proteomes" id="UP000245884"/>
    </source>
</evidence>
<keyword evidence="6 11" id="KW-0728">SH3 domain</keyword>
<evidence type="ECO:0000256" key="3">
    <source>
        <dbReference type="ARBA" id="ARBA00004413"/>
    </source>
</evidence>
<proteinExistence type="inferred from homology"/>
<comment type="subcellular location">
    <subcellularLocation>
        <location evidence="3">Cell membrane</location>
        <topology evidence="3">Peripheral membrane protein</topology>
        <orientation evidence="3">Cytoplasmic side</orientation>
    </subcellularLocation>
    <subcellularLocation>
        <location evidence="2">Cytoplasm</location>
        <location evidence="2">Cytoskeleton</location>
        <location evidence="2">Actin patch</location>
    </subcellularLocation>
    <subcellularLocation>
        <location evidence="1">Endosome membrane</location>
        <topology evidence="1">Peripheral membrane protein</topology>
        <orientation evidence="1">Cytoplasmic side</orientation>
    </subcellularLocation>
</comment>
<dbReference type="PANTHER" id="PTHR14167:SF116">
    <property type="entry name" value="CAP, ISOFORM AC"/>
    <property type="match status" value="1"/>
</dbReference>
<feature type="compositionally biased region" description="Low complexity" evidence="12">
    <location>
        <begin position="1069"/>
        <end position="1095"/>
    </location>
</feature>
<dbReference type="GO" id="GO:0010008">
    <property type="term" value="C:endosome membrane"/>
    <property type="evidence" value="ECO:0007669"/>
    <property type="project" value="UniProtKB-SubCell"/>
</dbReference>
<keyword evidence="9" id="KW-0009">Actin-binding</keyword>
<feature type="region of interest" description="Disordered" evidence="12">
    <location>
        <begin position="287"/>
        <end position="380"/>
    </location>
</feature>
<reference evidence="14 15" key="1">
    <citation type="journal article" date="2018" name="Mol. Biol. Evol.">
        <title>Broad Genomic Sampling Reveals a Smut Pathogenic Ancestry of the Fungal Clade Ustilaginomycotina.</title>
        <authorList>
            <person name="Kijpornyongpan T."/>
            <person name="Mondo S.J."/>
            <person name="Barry K."/>
            <person name="Sandor L."/>
            <person name="Lee J."/>
            <person name="Lipzen A."/>
            <person name="Pangilinan J."/>
            <person name="LaButti K."/>
            <person name="Hainaut M."/>
            <person name="Henrissat B."/>
            <person name="Grigoriev I.V."/>
            <person name="Spatafora J.W."/>
            <person name="Aime M.C."/>
        </authorList>
    </citation>
    <scope>NUCLEOTIDE SEQUENCE [LARGE SCALE GENOMIC DNA]</scope>
    <source>
        <strain evidence="14 15">MCA 5214</strain>
    </source>
</reference>
<feature type="region of interest" description="Disordered" evidence="12">
    <location>
        <begin position="1187"/>
        <end position="1215"/>
    </location>
</feature>
<keyword evidence="15" id="KW-1185">Reference proteome</keyword>
<organism evidence="14 15">
    <name type="scientific">Jaminaea rosea</name>
    <dbReference type="NCBI Taxonomy" id="1569628"/>
    <lineage>
        <taxon>Eukaryota</taxon>
        <taxon>Fungi</taxon>
        <taxon>Dikarya</taxon>
        <taxon>Basidiomycota</taxon>
        <taxon>Ustilaginomycotina</taxon>
        <taxon>Exobasidiomycetes</taxon>
        <taxon>Microstromatales</taxon>
        <taxon>Microstromatales incertae sedis</taxon>
        <taxon>Jaminaea</taxon>
    </lineage>
</organism>
<feature type="compositionally biased region" description="Basic and acidic residues" evidence="12">
    <location>
        <begin position="524"/>
        <end position="533"/>
    </location>
</feature>
<dbReference type="InterPro" id="IPR035800">
    <property type="entry name" value="Sla1_SH3_1"/>
</dbReference>
<feature type="compositionally biased region" description="Low complexity" evidence="12">
    <location>
        <begin position="906"/>
        <end position="916"/>
    </location>
</feature>
<dbReference type="GO" id="GO:0006897">
    <property type="term" value="P:endocytosis"/>
    <property type="evidence" value="ECO:0007669"/>
    <property type="project" value="UniProtKB-KW"/>
</dbReference>
<dbReference type="InterPro" id="IPR056996">
    <property type="entry name" value="PH_SLA1"/>
</dbReference>
<keyword evidence="10" id="KW-0206">Cytoskeleton</keyword>
<dbReference type="InterPro" id="IPR013761">
    <property type="entry name" value="SAM/pointed_sf"/>
</dbReference>
<feature type="region of interest" description="Disordered" evidence="12">
    <location>
        <begin position="440"/>
        <end position="557"/>
    </location>
</feature>
<feature type="compositionally biased region" description="Basic and acidic residues" evidence="12">
    <location>
        <begin position="641"/>
        <end position="664"/>
    </location>
</feature>
<evidence type="ECO:0000256" key="4">
    <source>
        <dbReference type="ARBA" id="ARBA00007948"/>
    </source>
</evidence>
<dbReference type="GO" id="GO:0042802">
    <property type="term" value="F:identical protein binding"/>
    <property type="evidence" value="ECO:0007669"/>
    <property type="project" value="InterPro"/>
</dbReference>
<protein>
    <recommendedName>
        <fullName evidence="5">Actin cytoskeleton-regulatory complex protein SLA1</fullName>
    </recommendedName>
</protein>
<feature type="compositionally biased region" description="Low complexity" evidence="12">
    <location>
        <begin position="822"/>
        <end position="838"/>
    </location>
</feature>
<dbReference type="GO" id="GO:0003779">
    <property type="term" value="F:actin binding"/>
    <property type="evidence" value="ECO:0007669"/>
    <property type="project" value="UniProtKB-KW"/>
</dbReference>
<comment type="similarity">
    <text evidence="4">Belongs to the SLA1 family.</text>
</comment>
<dbReference type="GO" id="GO:0005886">
    <property type="term" value="C:plasma membrane"/>
    <property type="evidence" value="ECO:0007669"/>
    <property type="project" value="UniProtKB-SubCell"/>
</dbReference>
<feature type="region of interest" description="Disordered" evidence="12">
    <location>
        <begin position="1005"/>
        <end position="1096"/>
    </location>
</feature>
<gene>
    <name evidence="14" type="ORF">BDZ90DRAFT_232859</name>
</gene>
<dbReference type="GO" id="GO:0030479">
    <property type="term" value="C:actin cortical patch"/>
    <property type="evidence" value="ECO:0007669"/>
    <property type="project" value="UniProtKB-SubCell"/>
</dbReference>
<feature type="region of interest" description="Disordered" evidence="12">
    <location>
        <begin position="765"/>
        <end position="918"/>
    </location>
</feature>
<dbReference type="Gene3D" id="1.10.150.50">
    <property type="entry name" value="Transcription Factor, Ets-1"/>
    <property type="match status" value="1"/>
</dbReference>
<feature type="domain" description="SH3" evidence="13">
    <location>
        <begin position="71"/>
        <end position="137"/>
    </location>
</feature>
<dbReference type="CDD" id="cd11773">
    <property type="entry name" value="SH3_Sla1p_1"/>
    <property type="match status" value="1"/>
</dbReference>
<dbReference type="InterPro" id="IPR001452">
    <property type="entry name" value="SH3_domain"/>
</dbReference>
<evidence type="ECO:0000256" key="9">
    <source>
        <dbReference type="ARBA" id="ARBA00023203"/>
    </source>
</evidence>
<feature type="compositionally biased region" description="Pro residues" evidence="12">
    <location>
        <begin position="308"/>
        <end position="347"/>
    </location>
</feature>
<dbReference type="STRING" id="1569628.A0A316US92"/>
<keyword evidence="7" id="KW-0254">Endocytosis</keyword>
<feature type="compositionally biased region" description="Gly residues" evidence="12">
    <location>
        <begin position="1203"/>
        <end position="1215"/>
    </location>
</feature>
<keyword evidence="8" id="KW-0967">Endosome</keyword>
<sequence length="1215" mass="127738">MAYVQLAKALYDYEAQAEDELTLKEDDVLYILEADDPEWYKAKLKSEGGADEQEGPVGLVPANYVEEAEPMRLSRALYDYAAQNDDELDIAEDELLRVYETDGLWLLVKKQGDDALGEGGVGRLGYVPANYVDEVAAVDTGDAPEVEEEPSYSSAPAPGAAAIPMAPRNTSTATPAIDKTDGIKMWAVSLLDAKKKKKKGTLGIGNAALFFASESDKTPVQKIPVLSITAHAIENKGKQLHVDLDASAGIEGNAMNFVTDKKEADEIAAKLDESKEKAERMLAIAQEAPEEAEEAPAAEEEEAAAPPRSTPAPPAAPAAPPAPPAPPAAPAFQPPPARSTAILPPPVRKTATSPAPPTATEDSAAATNGHPAAPNGDGEPAIALYDFEAQGDDELTVAENESLTLVERENDDWWKVRNASGQEGVVPASYIEVAEAGATTDGAAGGAAASEDVEAERRRQEEAEALAAEREREQLLAAEQRRKEARDRLAREAEERRRREALKAQPAPAPPKVAPATTSAENARAARDVKIPEGRSAPARPKEAGSKSKPAPGRTRVWHDRSGQFRVEAEFLGFNQGKLRLHKINGVVIEVAIEKMSRPDIQYLEEVTGKQLIPSSRRSGGPSSSTAVGAPLSTPVGGDPRQSERERERRKEKEREARRRAEAGRGPKRNIDWFEFFLAAGVDVHDCTRYAAAFERDNIDDTVLEHMDASILRSLGLREGDNIRVMKHIERKYGARRAAAGGKSGGGAADIDKQMKADEELARKLQEQERAARRDAEGSSSQSLFSGPDGSLKNNTRRGRPTPKSTTDTSVDAASIAKAGESLSRVSSPPSRTSTTSPQVERKSAKAAAPASSGFDDDAWTPRPSSAKPSTPAPAPAPAASAPTPPPAPPAPAKAPTPPPAPAAPAAPVEPAKPAADPNSALFDKLAAMKAPSAGVDRPGASPAGQSSFMYNGPRGPMAPVPQNQGLLQPLVPTHGTGQYVPTRGGMGMQATGMGMQQTGMGMQQTGWGGMQQQPTGYGGYGQQQPTGYGGGMQSQPTGWMGQQQTAMQGTNVSGFGAGSGMGSPQPPAQQQQQPQQTGQSTTSNGSSNATANGGDKYGAGSIFASMKSGTFAQGDNAKAQQPQQAQRYDALRPQPTGWSPAGVQQPQATGMGMGGYGGGMGQQMTGMGGYGMGMGMQPQYTAQPGMGGFGQQQTGQPYGQQQGYGGGYGGYQGY</sequence>
<dbReference type="InterPro" id="IPR036028">
    <property type="entry name" value="SH3-like_dom_sf"/>
</dbReference>
<feature type="region of interest" description="Disordered" evidence="12">
    <location>
        <begin position="933"/>
        <end position="961"/>
    </location>
</feature>
<evidence type="ECO:0000256" key="10">
    <source>
        <dbReference type="ARBA" id="ARBA00023212"/>
    </source>
</evidence>
<feature type="compositionally biased region" description="Polar residues" evidence="12">
    <location>
        <begin position="1035"/>
        <end position="1054"/>
    </location>
</feature>
<dbReference type="PANTHER" id="PTHR14167">
    <property type="entry name" value="SH3 DOMAIN-CONTAINING"/>
    <property type="match status" value="1"/>
</dbReference>
<dbReference type="Proteomes" id="UP000245884">
    <property type="component" value="Unassembled WGS sequence"/>
</dbReference>
<dbReference type="GO" id="GO:0030674">
    <property type="term" value="F:protein-macromolecule adaptor activity"/>
    <property type="evidence" value="ECO:0007669"/>
    <property type="project" value="InterPro"/>
</dbReference>
<keyword evidence="10" id="KW-0963">Cytoplasm</keyword>
<evidence type="ECO:0000256" key="6">
    <source>
        <dbReference type="ARBA" id="ARBA00022443"/>
    </source>
</evidence>
<feature type="compositionally biased region" description="Low complexity" evidence="12">
    <location>
        <begin position="440"/>
        <end position="450"/>
    </location>
</feature>
<feature type="compositionally biased region" description="Basic and acidic residues" evidence="12">
    <location>
        <begin position="455"/>
        <end position="502"/>
    </location>
</feature>
<dbReference type="InterPro" id="IPR007131">
    <property type="entry name" value="SHD1"/>
</dbReference>
<feature type="compositionally biased region" description="Low complexity" evidence="12">
    <location>
        <begin position="614"/>
        <end position="625"/>
    </location>
</feature>
<dbReference type="SUPFAM" id="SSF50044">
    <property type="entry name" value="SH3-domain"/>
    <property type="match status" value="3"/>
</dbReference>
<feature type="region of interest" description="Disordered" evidence="12">
    <location>
        <begin position="1114"/>
        <end position="1147"/>
    </location>
</feature>
<dbReference type="PROSITE" id="PS50002">
    <property type="entry name" value="SH3"/>
    <property type="match status" value="3"/>
</dbReference>
<dbReference type="Pfam" id="PF00018">
    <property type="entry name" value="SH3_1"/>
    <property type="match status" value="1"/>
</dbReference>
<dbReference type="RefSeq" id="XP_025361355.1">
    <property type="nucleotide sequence ID" value="XM_025506415.1"/>
</dbReference>
<evidence type="ECO:0000256" key="8">
    <source>
        <dbReference type="ARBA" id="ARBA00022753"/>
    </source>
</evidence>
<dbReference type="EMBL" id="KZ819670">
    <property type="protein sequence ID" value="PWN26743.1"/>
    <property type="molecule type" value="Genomic_DNA"/>
</dbReference>
<evidence type="ECO:0000256" key="5">
    <source>
        <dbReference type="ARBA" id="ARBA00020357"/>
    </source>
</evidence>
<evidence type="ECO:0000256" key="7">
    <source>
        <dbReference type="ARBA" id="ARBA00022583"/>
    </source>
</evidence>
<dbReference type="Gene3D" id="2.30.30.700">
    <property type="entry name" value="SLA1 homology domain 1"/>
    <property type="match status" value="1"/>
</dbReference>